<dbReference type="AlphaFoldDB" id="A0AAD7IVW9"/>
<accession>A0AAD7IVW9</accession>
<reference evidence="1" key="1">
    <citation type="submission" date="2023-03" db="EMBL/GenBank/DDBJ databases">
        <title>Massive genome expansion in bonnet fungi (Mycena s.s.) driven by repeated elements and novel gene families across ecological guilds.</title>
        <authorList>
            <consortium name="Lawrence Berkeley National Laboratory"/>
            <person name="Harder C.B."/>
            <person name="Miyauchi S."/>
            <person name="Viragh M."/>
            <person name="Kuo A."/>
            <person name="Thoen E."/>
            <person name="Andreopoulos B."/>
            <person name="Lu D."/>
            <person name="Skrede I."/>
            <person name="Drula E."/>
            <person name="Henrissat B."/>
            <person name="Morin E."/>
            <person name="Kohler A."/>
            <person name="Barry K."/>
            <person name="LaButti K."/>
            <person name="Morin E."/>
            <person name="Salamov A."/>
            <person name="Lipzen A."/>
            <person name="Mereny Z."/>
            <person name="Hegedus B."/>
            <person name="Baldrian P."/>
            <person name="Stursova M."/>
            <person name="Weitz H."/>
            <person name="Taylor A."/>
            <person name="Grigoriev I.V."/>
            <person name="Nagy L.G."/>
            <person name="Martin F."/>
            <person name="Kauserud H."/>
        </authorList>
    </citation>
    <scope>NUCLEOTIDE SEQUENCE</scope>
    <source>
        <strain evidence="1">CBHHK188m</strain>
    </source>
</reference>
<organism evidence="1 2">
    <name type="scientific">Mycena maculata</name>
    <dbReference type="NCBI Taxonomy" id="230809"/>
    <lineage>
        <taxon>Eukaryota</taxon>
        <taxon>Fungi</taxon>
        <taxon>Dikarya</taxon>
        <taxon>Basidiomycota</taxon>
        <taxon>Agaricomycotina</taxon>
        <taxon>Agaricomycetes</taxon>
        <taxon>Agaricomycetidae</taxon>
        <taxon>Agaricales</taxon>
        <taxon>Marasmiineae</taxon>
        <taxon>Mycenaceae</taxon>
        <taxon>Mycena</taxon>
    </lineage>
</organism>
<evidence type="ECO:0000313" key="2">
    <source>
        <dbReference type="Proteomes" id="UP001215280"/>
    </source>
</evidence>
<dbReference type="EMBL" id="JARJLG010000078">
    <property type="protein sequence ID" value="KAJ7751551.1"/>
    <property type="molecule type" value="Genomic_DNA"/>
</dbReference>
<dbReference type="Proteomes" id="UP001215280">
    <property type="component" value="Unassembled WGS sequence"/>
</dbReference>
<gene>
    <name evidence="1" type="ORF">DFH07DRAFT_1032492</name>
</gene>
<keyword evidence="2" id="KW-1185">Reference proteome</keyword>
<name>A0AAD7IVW9_9AGAR</name>
<comment type="caution">
    <text evidence="1">The sequence shown here is derived from an EMBL/GenBank/DDBJ whole genome shotgun (WGS) entry which is preliminary data.</text>
</comment>
<evidence type="ECO:0000313" key="1">
    <source>
        <dbReference type="EMBL" id="KAJ7751551.1"/>
    </source>
</evidence>
<protein>
    <submittedName>
        <fullName evidence="1">Uncharacterized protein</fullName>
    </submittedName>
</protein>
<proteinExistence type="predicted"/>
<sequence>MASPLLDLEPLLPPEIEQEIFQLSVLSDSRVIPRLILVAHRVKLWIISIDPPPHLRILSTHPPTHRNQTKHHIPVHTLLKALESRPVSFWHDHTRYLSLGMQPGEHMGRILSMCSGTSNLALWNTDYDFRHYSKFLPLIAAMPLVRLSVHLEVLFGRERSDFSHPMFARITHLDLLDIGPYQWWEVGLGHLPCLTYISFNFPRSWYPSADEPRSVLIGVDLVKGLEIGAEVGEDRWVMAERFIKQRQSGEISAREYAIFPPQGDDEGVIDGNFWTVTETVELKRETAPIALEISAAGEFTDDPTARSVSRTAENNGLAAPMKLKMSGHMLRMERRGTSWKRIKWKMGLRKSRYSRNPKASPTPVGHLVHISTAGMIRNAGQTGILEIPCAQGRASIVSVFIPRSIIHGLEVIPVLHPRNQPGNKTHSTLSQTHLPLYPLPTCTTPFHSQHMPRHLQFHGGSQPIVLSSAGD</sequence>